<organism evidence="4 5">
    <name type="scientific">Eubacterium cellulosolvens (strain ATCC 43171 / JCM 9499 / 6)</name>
    <name type="common">Cillobacterium cellulosolvens</name>
    <dbReference type="NCBI Taxonomy" id="633697"/>
    <lineage>
        <taxon>Bacteria</taxon>
        <taxon>Bacillati</taxon>
        <taxon>Bacillota</taxon>
        <taxon>Clostridia</taxon>
        <taxon>Eubacteriales</taxon>
        <taxon>Eubacteriaceae</taxon>
        <taxon>Eubacterium</taxon>
    </lineage>
</organism>
<reference evidence="4 5" key="1">
    <citation type="submission" date="2010-08" db="EMBL/GenBank/DDBJ databases">
        <authorList>
            <consortium name="US DOE Joint Genome Institute (JGI-PGF)"/>
            <person name="Lucas S."/>
            <person name="Copeland A."/>
            <person name="Lapidus A."/>
            <person name="Cheng J.-F."/>
            <person name="Bruce D."/>
            <person name="Goodwin L."/>
            <person name="Pitluck S."/>
            <person name="Land M.L."/>
            <person name="Hauser L."/>
            <person name="Chang Y.-J."/>
            <person name="Anderson I.J."/>
            <person name="Johnson E."/>
            <person name="Mulhopadhyay B."/>
            <person name="Kyrpides N."/>
            <person name="Woyke T.J."/>
        </authorList>
    </citation>
    <scope>NUCLEOTIDE SEQUENCE [LARGE SCALE GENOMIC DNA]</scope>
    <source>
        <strain evidence="4 5">6</strain>
    </source>
</reference>
<evidence type="ECO:0000313" key="5">
    <source>
        <dbReference type="Proteomes" id="UP000005753"/>
    </source>
</evidence>
<dbReference type="EMBL" id="CM001487">
    <property type="protein sequence ID" value="EIM58598.1"/>
    <property type="molecule type" value="Genomic_DNA"/>
</dbReference>
<evidence type="ECO:0000256" key="1">
    <source>
        <dbReference type="ARBA" id="ARBA00023125"/>
    </source>
</evidence>
<accession>I5AXS5</accession>
<dbReference type="InterPro" id="IPR050624">
    <property type="entry name" value="HTH-type_Tx_Regulator"/>
</dbReference>
<proteinExistence type="predicted"/>
<keyword evidence="1 2" id="KW-0238">DNA-binding</keyword>
<dbReference type="OrthoDB" id="9810250at2"/>
<dbReference type="Gene3D" id="1.10.357.10">
    <property type="entry name" value="Tetracycline Repressor, domain 2"/>
    <property type="match status" value="1"/>
</dbReference>
<feature type="domain" description="HTH tetR-type" evidence="3">
    <location>
        <begin position="3"/>
        <end position="63"/>
    </location>
</feature>
<dbReference type="PROSITE" id="PS50977">
    <property type="entry name" value="HTH_TETR_2"/>
    <property type="match status" value="1"/>
</dbReference>
<name>I5AXS5_EUBC6</name>
<dbReference type="HOGENOM" id="CLU_087539_2_1_9"/>
<dbReference type="eggNOG" id="COG1309">
    <property type="taxonomic scope" value="Bacteria"/>
</dbReference>
<gene>
    <name evidence="4" type="ORF">EubceDRAFT1_2916</name>
</gene>
<evidence type="ECO:0000259" key="3">
    <source>
        <dbReference type="PROSITE" id="PS50977"/>
    </source>
</evidence>
<reference evidence="4 5" key="2">
    <citation type="submission" date="2012-02" db="EMBL/GenBank/DDBJ databases">
        <title>Improved High-Quality Draft sequence of Eubacterium cellulosolvens 6.</title>
        <authorList>
            <consortium name="US DOE Joint Genome Institute"/>
            <person name="Lucas S."/>
            <person name="Han J."/>
            <person name="Lapidus A."/>
            <person name="Cheng J.-F."/>
            <person name="Goodwin L."/>
            <person name="Pitluck S."/>
            <person name="Peters L."/>
            <person name="Mikhailova N."/>
            <person name="Gu W."/>
            <person name="Detter J.C."/>
            <person name="Han C."/>
            <person name="Tapia R."/>
            <person name="Land M."/>
            <person name="Hauser L."/>
            <person name="Kyrpides N."/>
            <person name="Ivanova N."/>
            <person name="Pagani I."/>
            <person name="Johnson E."/>
            <person name="Mukhopadhyay B."/>
            <person name="Anderson I."/>
            <person name="Woyke T."/>
        </authorList>
    </citation>
    <scope>NUCLEOTIDE SEQUENCE [LARGE SCALE GENOMIC DNA]</scope>
    <source>
        <strain evidence="4 5">6</strain>
    </source>
</reference>
<protein>
    <submittedName>
        <fullName evidence="4">Transcriptional regulator</fullName>
    </submittedName>
</protein>
<dbReference type="Proteomes" id="UP000005753">
    <property type="component" value="Chromosome"/>
</dbReference>
<keyword evidence="5" id="KW-1185">Reference proteome</keyword>
<evidence type="ECO:0000313" key="4">
    <source>
        <dbReference type="EMBL" id="EIM58598.1"/>
    </source>
</evidence>
<dbReference type="PANTHER" id="PTHR43479:SF7">
    <property type="entry name" value="TETR-FAMILY TRANSCRIPTIONAL REGULATOR"/>
    <property type="match status" value="1"/>
</dbReference>
<dbReference type="Pfam" id="PF00440">
    <property type="entry name" value="TetR_N"/>
    <property type="match status" value="1"/>
</dbReference>
<sequence>MAERTKLWIANTMKKLLSRKPIDKIRVTEICKEAEIERPTFYYHFQDKYDLMAWMICQSAYDTDILDLDSAARALDQMKKDIIFYKRAYEDNSQAPMWQYMLEYFVTRYTQLAISITHNDILDPGIKYSIRLYCYGTLGMTREWVLDDNITPARTAAAMMYDAMPESLKIIYFKN</sequence>
<dbReference type="STRING" id="633697.EubceDRAFT1_2916"/>
<evidence type="ECO:0000256" key="2">
    <source>
        <dbReference type="PROSITE-ProRule" id="PRU00335"/>
    </source>
</evidence>
<dbReference type="AlphaFoldDB" id="I5AXS5"/>
<dbReference type="InterPro" id="IPR001647">
    <property type="entry name" value="HTH_TetR"/>
</dbReference>
<dbReference type="GO" id="GO:0003677">
    <property type="term" value="F:DNA binding"/>
    <property type="evidence" value="ECO:0007669"/>
    <property type="project" value="UniProtKB-UniRule"/>
</dbReference>
<dbReference type="InterPro" id="IPR009057">
    <property type="entry name" value="Homeodomain-like_sf"/>
</dbReference>
<dbReference type="PANTHER" id="PTHR43479">
    <property type="entry name" value="ACREF/ENVCD OPERON REPRESSOR-RELATED"/>
    <property type="match status" value="1"/>
</dbReference>
<feature type="DNA-binding region" description="H-T-H motif" evidence="2">
    <location>
        <begin position="26"/>
        <end position="45"/>
    </location>
</feature>
<dbReference type="SUPFAM" id="SSF46689">
    <property type="entry name" value="Homeodomain-like"/>
    <property type="match status" value="1"/>
</dbReference>